<comment type="similarity">
    <text evidence="1">Belongs to the LytR/CpsA/Psr (LCP) family.</text>
</comment>
<sequence>MVDVGNDAPNKEAAAPKGRHAAVPGLIRRHKALSVLIAITLVLFVGIGAWLVVLNNQIGDIPRYDSKFEERDNRPPRVQPEGALNVLLIGVDGRGEDVRERIQDGDTGILSDTMMVWHLGEDHQTSQIVSFPRDSWVNIPDHGMAKLNAAFSWGGPDLLVATLEDELGVFIDHVAIVDFEGFRGITESLGGVEIKMADGSTQNLEGEKALEYVRERHSLPRGDFDRINRQQNFLRQVLHDVTRNSTRANPITMTNLISDLSGLLLLDDDWSNGEIRKLGLEIVRKGAGEIDWMTAPTDGTGTSSDGQSIVNLNIPEARDLMAAISEDKFDSYIKEHPIDRLPKPEDVL</sequence>
<evidence type="ECO:0000256" key="1">
    <source>
        <dbReference type="ARBA" id="ARBA00006068"/>
    </source>
</evidence>
<evidence type="ECO:0000313" key="5">
    <source>
        <dbReference type="EMBL" id="KAA1421445.1"/>
    </source>
</evidence>
<reference evidence="5 6" key="2">
    <citation type="submission" date="2019-09" db="EMBL/GenBank/DDBJ databases">
        <authorList>
            <person name="Jin C."/>
        </authorList>
    </citation>
    <scope>NUCLEOTIDE SEQUENCE [LARGE SCALE GENOMIC DNA]</scope>
    <source>
        <strain evidence="5 6">BN130099</strain>
    </source>
</reference>
<dbReference type="InterPro" id="IPR004474">
    <property type="entry name" value="LytR_CpsA_psr"/>
</dbReference>
<keyword evidence="3" id="KW-0472">Membrane</keyword>
<dbReference type="RefSeq" id="WP_149726906.1">
    <property type="nucleotide sequence ID" value="NZ_VUJV01000001.1"/>
</dbReference>
<dbReference type="Gene3D" id="3.40.630.190">
    <property type="entry name" value="LCP protein"/>
    <property type="match status" value="1"/>
</dbReference>
<name>A0A5B1LL06_9ACTN</name>
<feature type="transmembrane region" description="Helical" evidence="3">
    <location>
        <begin position="32"/>
        <end position="53"/>
    </location>
</feature>
<evidence type="ECO:0000313" key="6">
    <source>
        <dbReference type="Proteomes" id="UP000325003"/>
    </source>
</evidence>
<keyword evidence="3" id="KW-1133">Transmembrane helix</keyword>
<dbReference type="NCBIfam" id="TIGR00350">
    <property type="entry name" value="lytR_cpsA_psr"/>
    <property type="match status" value="1"/>
</dbReference>
<comment type="caution">
    <text evidence="5">The sequence shown here is derived from an EMBL/GenBank/DDBJ whole genome shotgun (WGS) entry which is preliminary data.</text>
</comment>
<evidence type="ECO:0000256" key="3">
    <source>
        <dbReference type="SAM" id="Phobius"/>
    </source>
</evidence>
<keyword evidence="3" id="KW-0812">Transmembrane</keyword>
<proteinExistence type="inferred from homology"/>
<dbReference type="AlphaFoldDB" id="A0A5B1LL06"/>
<gene>
    <name evidence="5" type="ORF">F0U44_03915</name>
</gene>
<feature type="domain" description="Cell envelope-related transcriptional attenuator" evidence="4">
    <location>
        <begin position="111"/>
        <end position="241"/>
    </location>
</feature>
<accession>A0A5B1LL06</accession>
<dbReference type="InterPro" id="IPR050922">
    <property type="entry name" value="LytR/CpsA/Psr_CW_biosynth"/>
</dbReference>
<reference evidence="5 6" key="1">
    <citation type="submission" date="2019-09" db="EMBL/GenBank/DDBJ databases">
        <title>Nocardioides panacisoli sp. nov., isolated from the soil of a ginseng field.</title>
        <authorList>
            <person name="Cho C."/>
        </authorList>
    </citation>
    <scope>NUCLEOTIDE SEQUENCE [LARGE SCALE GENOMIC DNA]</scope>
    <source>
        <strain evidence="5 6">BN130099</strain>
    </source>
</reference>
<feature type="region of interest" description="Disordered" evidence="2">
    <location>
        <begin position="1"/>
        <end position="20"/>
    </location>
</feature>
<evidence type="ECO:0000256" key="2">
    <source>
        <dbReference type="SAM" id="MobiDB-lite"/>
    </source>
</evidence>
<dbReference type="Pfam" id="PF03816">
    <property type="entry name" value="LytR_cpsA_psr"/>
    <property type="match status" value="1"/>
</dbReference>
<protein>
    <recommendedName>
        <fullName evidence="4">Cell envelope-related transcriptional attenuator domain-containing protein</fullName>
    </recommendedName>
</protein>
<dbReference type="PANTHER" id="PTHR33392:SF6">
    <property type="entry name" value="POLYISOPRENYL-TEICHOIC ACID--PEPTIDOGLYCAN TEICHOIC ACID TRANSFERASE TAGU"/>
    <property type="match status" value="1"/>
</dbReference>
<evidence type="ECO:0000259" key="4">
    <source>
        <dbReference type="Pfam" id="PF03816"/>
    </source>
</evidence>
<keyword evidence="6" id="KW-1185">Reference proteome</keyword>
<dbReference type="PANTHER" id="PTHR33392">
    <property type="entry name" value="POLYISOPRENYL-TEICHOIC ACID--PEPTIDOGLYCAN TEICHOIC ACID TRANSFERASE TAGU"/>
    <property type="match status" value="1"/>
</dbReference>
<dbReference type="Proteomes" id="UP000325003">
    <property type="component" value="Unassembled WGS sequence"/>
</dbReference>
<dbReference type="EMBL" id="VUJV01000001">
    <property type="protein sequence ID" value="KAA1421445.1"/>
    <property type="molecule type" value="Genomic_DNA"/>
</dbReference>
<organism evidence="5 6">
    <name type="scientific">Nocardioides humilatus</name>
    <dbReference type="NCBI Taxonomy" id="2607660"/>
    <lineage>
        <taxon>Bacteria</taxon>
        <taxon>Bacillati</taxon>
        <taxon>Actinomycetota</taxon>
        <taxon>Actinomycetes</taxon>
        <taxon>Propionibacteriales</taxon>
        <taxon>Nocardioidaceae</taxon>
        <taxon>Nocardioides</taxon>
    </lineage>
</organism>